<dbReference type="InterPro" id="IPR036097">
    <property type="entry name" value="HisK_dim/P_sf"/>
</dbReference>
<keyword evidence="6" id="KW-0418">Kinase</keyword>
<keyword evidence="4" id="KW-0472">Membrane</keyword>
<dbReference type="CDD" id="cd00082">
    <property type="entry name" value="HisKA"/>
    <property type="match status" value="1"/>
</dbReference>
<dbReference type="EMBL" id="JABBGG010000013">
    <property type="protein sequence ID" value="NML63117.1"/>
    <property type="molecule type" value="Genomic_DNA"/>
</dbReference>
<dbReference type="GO" id="GO:0000155">
    <property type="term" value="F:phosphorelay sensor kinase activity"/>
    <property type="evidence" value="ECO:0007669"/>
    <property type="project" value="InterPro"/>
</dbReference>
<dbReference type="Proteomes" id="UP000583752">
    <property type="component" value="Unassembled WGS sequence"/>
</dbReference>
<keyword evidence="4" id="KW-1133">Transmembrane helix</keyword>
<dbReference type="InterPro" id="IPR004358">
    <property type="entry name" value="Sig_transdc_His_kin-like_C"/>
</dbReference>
<dbReference type="PANTHER" id="PTHR43547">
    <property type="entry name" value="TWO-COMPONENT HISTIDINE KINASE"/>
    <property type="match status" value="1"/>
</dbReference>
<feature type="transmembrane region" description="Helical" evidence="4">
    <location>
        <begin position="117"/>
        <end position="134"/>
    </location>
</feature>
<evidence type="ECO:0000256" key="2">
    <source>
        <dbReference type="ARBA" id="ARBA00012438"/>
    </source>
</evidence>
<protein>
    <recommendedName>
        <fullName evidence="2">histidine kinase</fullName>
        <ecNumber evidence="2">2.7.13.3</ecNumber>
    </recommendedName>
</protein>
<dbReference type="EC" id="2.7.13.3" evidence="2"/>
<feature type="transmembrane region" description="Helical" evidence="4">
    <location>
        <begin position="93"/>
        <end position="111"/>
    </location>
</feature>
<accession>A0A848HQ66</accession>
<proteinExistence type="predicted"/>
<evidence type="ECO:0000313" key="7">
    <source>
        <dbReference type="Proteomes" id="UP000583752"/>
    </source>
</evidence>
<organism evidence="6 7">
    <name type="scientific">Massilia polaris</name>
    <dbReference type="NCBI Taxonomy" id="2728846"/>
    <lineage>
        <taxon>Bacteria</taxon>
        <taxon>Pseudomonadati</taxon>
        <taxon>Pseudomonadota</taxon>
        <taxon>Betaproteobacteria</taxon>
        <taxon>Burkholderiales</taxon>
        <taxon>Oxalobacteraceae</taxon>
        <taxon>Telluria group</taxon>
        <taxon>Massilia</taxon>
    </lineage>
</organism>
<evidence type="ECO:0000256" key="3">
    <source>
        <dbReference type="ARBA" id="ARBA00022553"/>
    </source>
</evidence>
<dbReference type="SMART" id="SM00387">
    <property type="entry name" value="HATPase_c"/>
    <property type="match status" value="1"/>
</dbReference>
<keyword evidence="4" id="KW-0812">Transmembrane</keyword>
<sequence length="436" mass="48555">MDQWIDRVKAGFGKGQQAMLLWLVRQDRQYSHASTRFMMLAWVGCIGLPLYYAVWTWWFPQEFESLALRLAGAALCLPAVCSRQPFPPKVMKAYIFVGVTYVLPFFFSFMYLMNHGAAVWAQSLLIGLIVLFHFDTRWALCSYLVGTALACLVFALVDDPAFLLSHEVLEQLPLYGFTIFVVSIAKVGRRVLAQEKLAGMAHGLAAVSHELRTPLVTIDANARGINRRLGKPGLPGEADWHAMSEAMARIQFEVRHMNHMIDLFLLSASAVNQQLEANEYVSMADVVESVIRRYPFTGNSQRTAVTVDIRADFSFAGRYELSVVIVLNLLRNALKALHRAGKGRIRIVVDGARTTPRLLFIDTGCGIAPSQLPLVFERFYSYPPSSGSGIGLALCKEIIKAWHASIRVASREHGYTMFVLEFPKVQLAAPAPALAA</sequence>
<dbReference type="Gene3D" id="1.10.287.130">
    <property type="match status" value="1"/>
</dbReference>
<dbReference type="AlphaFoldDB" id="A0A848HQ66"/>
<dbReference type="SUPFAM" id="SSF47384">
    <property type="entry name" value="Homodimeric domain of signal transducing histidine kinase"/>
    <property type="match status" value="1"/>
</dbReference>
<keyword evidence="7" id="KW-1185">Reference proteome</keyword>
<evidence type="ECO:0000256" key="1">
    <source>
        <dbReference type="ARBA" id="ARBA00000085"/>
    </source>
</evidence>
<dbReference type="Gene3D" id="3.30.565.10">
    <property type="entry name" value="Histidine kinase-like ATPase, C-terminal domain"/>
    <property type="match status" value="1"/>
</dbReference>
<comment type="catalytic activity">
    <reaction evidence="1">
        <text>ATP + protein L-histidine = ADP + protein N-phospho-L-histidine.</text>
        <dbReference type="EC" id="2.7.13.3"/>
    </reaction>
</comment>
<dbReference type="Pfam" id="PF02518">
    <property type="entry name" value="HATPase_c"/>
    <property type="match status" value="1"/>
</dbReference>
<dbReference type="PROSITE" id="PS50109">
    <property type="entry name" value="HIS_KIN"/>
    <property type="match status" value="1"/>
</dbReference>
<evidence type="ECO:0000313" key="6">
    <source>
        <dbReference type="EMBL" id="NML63117.1"/>
    </source>
</evidence>
<evidence type="ECO:0000256" key="4">
    <source>
        <dbReference type="SAM" id="Phobius"/>
    </source>
</evidence>
<gene>
    <name evidence="6" type="ORF">HHL21_18930</name>
</gene>
<feature type="transmembrane region" description="Helical" evidence="4">
    <location>
        <begin position="65"/>
        <end position="81"/>
    </location>
</feature>
<name>A0A848HQ66_9BURK</name>
<feature type="transmembrane region" description="Helical" evidence="4">
    <location>
        <begin position="141"/>
        <end position="157"/>
    </location>
</feature>
<dbReference type="InterPro" id="IPR036890">
    <property type="entry name" value="HATPase_C_sf"/>
</dbReference>
<comment type="caution">
    <text evidence="6">The sequence shown here is derived from an EMBL/GenBank/DDBJ whole genome shotgun (WGS) entry which is preliminary data.</text>
</comment>
<dbReference type="SUPFAM" id="SSF55874">
    <property type="entry name" value="ATPase domain of HSP90 chaperone/DNA topoisomerase II/histidine kinase"/>
    <property type="match status" value="1"/>
</dbReference>
<keyword evidence="6" id="KW-0808">Transferase</keyword>
<dbReference type="InterPro" id="IPR003594">
    <property type="entry name" value="HATPase_dom"/>
</dbReference>
<feature type="transmembrane region" description="Helical" evidence="4">
    <location>
        <begin position="172"/>
        <end position="192"/>
    </location>
</feature>
<feature type="transmembrane region" description="Helical" evidence="4">
    <location>
        <begin position="37"/>
        <end position="59"/>
    </location>
</feature>
<dbReference type="PANTHER" id="PTHR43547:SF2">
    <property type="entry name" value="HYBRID SIGNAL TRANSDUCTION HISTIDINE KINASE C"/>
    <property type="match status" value="1"/>
</dbReference>
<reference evidence="6 7" key="1">
    <citation type="submission" date="2020-04" db="EMBL/GenBank/DDBJ databases">
        <title>Massilia sp. RP-1-19 isolated from soil.</title>
        <authorList>
            <person name="Dahal R.H."/>
        </authorList>
    </citation>
    <scope>NUCLEOTIDE SEQUENCE [LARGE SCALE GENOMIC DNA]</scope>
    <source>
        <strain evidence="6 7">RP-1-19</strain>
    </source>
</reference>
<dbReference type="InterPro" id="IPR003661">
    <property type="entry name" value="HisK_dim/P_dom"/>
</dbReference>
<dbReference type="RefSeq" id="WP_169468755.1">
    <property type="nucleotide sequence ID" value="NZ_JABBGG010000013.1"/>
</dbReference>
<feature type="domain" description="Histidine kinase" evidence="5">
    <location>
        <begin position="206"/>
        <end position="426"/>
    </location>
</feature>
<keyword evidence="3" id="KW-0597">Phosphoprotein</keyword>
<dbReference type="PRINTS" id="PR00344">
    <property type="entry name" value="BCTRLSENSOR"/>
</dbReference>
<evidence type="ECO:0000259" key="5">
    <source>
        <dbReference type="PROSITE" id="PS50109"/>
    </source>
</evidence>
<dbReference type="InterPro" id="IPR005467">
    <property type="entry name" value="His_kinase_dom"/>
</dbReference>